<organism evidence="1 2">
    <name type="scientific">Flavilitoribacter nigricans (strain ATCC 23147 / DSM 23189 / NBRC 102662 / NCIMB 1420 / SS-2)</name>
    <name type="common">Lewinella nigricans</name>
    <dbReference type="NCBI Taxonomy" id="1122177"/>
    <lineage>
        <taxon>Bacteria</taxon>
        <taxon>Pseudomonadati</taxon>
        <taxon>Bacteroidota</taxon>
        <taxon>Saprospiria</taxon>
        <taxon>Saprospirales</taxon>
        <taxon>Lewinellaceae</taxon>
        <taxon>Flavilitoribacter</taxon>
    </lineage>
</organism>
<reference evidence="1 2" key="1">
    <citation type="submission" date="2017-10" db="EMBL/GenBank/DDBJ databases">
        <title>The draft genome sequence of Lewinella nigricans NBRC 102662.</title>
        <authorList>
            <person name="Wang K."/>
        </authorList>
    </citation>
    <scope>NUCLEOTIDE SEQUENCE [LARGE SCALE GENOMIC DNA]</scope>
    <source>
        <strain evidence="1 2">NBRC 102662</strain>
    </source>
</reference>
<evidence type="ECO:0000313" key="1">
    <source>
        <dbReference type="EMBL" id="PHN04885.1"/>
    </source>
</evidence>
<dbReference type="AlphaFoldDB" id="A0A2D0N8T4"/>
<name>A0A2D0N8T4_FLAN2</name>
<keyword evidence="2" id="KW-1185">Reference proteome</keyword>
<dbReference type="Proteomes" id="UP000223913">
    <property type="component" value="Unassembled WGS sequence"/>
</dbReference>
<gene>
    <name evidence="1" type="ORF">CRP01_20475</name>
</gene>
<accession>A0A2D0N8T4</accession>
<dbReference type="RefSeq" id="WP_099151944.1">
    <property type="nucleotide sequence ID" value="NZ_PDUD01000024.1"/>
</dbReference>
<evidence type="ECO:0000313" key="2">
    <source>
        <dbReference type="Proteomes" id="UP000223913"/>
    </source>
</evidence>
<dbReference type="OrthoDB" id="1490845at2"/>
<proteinExistence type="predicted"/>
<comment type="caution">
    <text evidence="1">The sequence shown here is derived from an EMBL/GenBank/DDBJ whole genome shotgun (WGS) entry which is preliminary data.</text>
</comment>
<sequence>MKKLGLIIGILGTVTVLSAQHFEVGMETTFGPAYTSFKGDLDQIVGFSEIELTQADVDKAFSDANISAPKWVKDLFPGLRIELADQEVSKQLTRTVKAARFFARYRFIGASFTISDPRITTPLEARKFKNQWKALSLSLSGDAEALSAHLGEVALADAKRVDPFFEKRYELEAYIQLKELFFPDAVLLEWGEDNTVDFELITGLRFSADPSPVVDLGNILFVRDKIDNLLEGGLLGSVENITDEIAEAIQNVVFGQFRDPRIVPSMGWLGRAEALANFGGGFSVTAGLELSLQKHTAVRGTRPMFSAYGFLGGRWRIYGK</sequence>
<dbReference type="EMBL" id="PDUD01000024">
    <property type="protein sequence ID" value="PHN04885.1"/>
    <property type="molecule type" value="Genomic_DNA"/>
</dbReference>
<protein>
    <submittedName>
        <fullName evidence="1">Uncharacterized protein</fullName>
    </submittedName>
</protein>